<dbReference type="InterPro" id="IPR013762">
    <property type="entry name" value="Integrase-like_cat_sf"/>
</dbReference>
<name>A0A1H3SDN2_9BACT</name>
<dbReference type="SUPFAM" id="SSF56349">
    <property type="entry name" value="DNA breaking-rejoining enzymes"/>
    <property type="match status" value="1"/>
</dbReference>
<dbReference type="Proteomes" id="UP000199663">
    <property type="component" value="Unassembled WGS sequence"/>
</dbReference>
<organism evidence="3 4">
    <name type="scientific">Rhodonellum ikkaensis</name>
    <dbReference type="NCBI Taxonomy" id="336829"/>
    <lineage>
        <taxon>Bacteria</taxon>
        <taxon>Pseudomonadati</taxon>
        <taxon>Bacteroidota</taxon>
        <taxon>Cytophagia</taxon>
        <taxon>Cytophagales</taxon>
        <taxon>Cytophagaceae</taxon>
        <taxon>Rhodonellum</taxon>
    </lineage>
</organism>
<dbReference type="Gene3D" id="1.10.443.10">
    <property type="entry name" value="Intergrase catalytic core"/>
    <property type="match status" value="1"/>
</dbReference>
<gene>
    <name evidence="3" type="ORF">SAMN05444412_11130</name>
</gene>
<sequence length="433" mass="50800">MKTIFFIKNASAGLNDVNSLVLRYRIHSTKKQKVKGLLIKLTKSQWNQEEQKVKRSNSSYILYNKRLNFIQEEISKLEEKNGIPNVTPENIDIIVEASLTGVQVTEVVQKKDLLISLFDQKIEIMKVDEAIGEGNIINYNSTKSSIKKLEKELNIQYTIDYLENSLQQFIRDYVNFRRKTIAESTILRDIKTINSIINWYNSENNKNIKTIILSKINFLKVEKEVVFLTLPEIKIFYQFVNDPLSYDVEFSNEDIIYIKRFLFRCFCGMRIQDMNKRNINEKSVLPIDNTKFTYFQAKGDKECSVPFVGDLYLYNLANSINFDFPEFIESREVRNYGVRETSLIRSFYGKLIKNKRSRKVITNKGVTYQSLEKCISSHTARKTFAKSIIYDSFQDIYFTSKMLGHTDVKTTQIYLGINEEQEFLKYQDLKLNI</sequence>
<evidence type="ECO:0000313" key="4">
    <source>
        <dbReference type="Proteomes" id="UP000199663"/>
    </source>
</evidence>
<proteinExistence type="predicted"/>
<evidence type="ECO:0000313" key="3">
    <source>
        <dbReference type="EMBL" id="SDZ35199.1"/>
    </source>
</evidence>
<feature type="domain" description="Tyr recombinase" evidence="2">
    <location>
        <begin position="295"/>
        <end position="419"/>
    </location>
</feature>
<evidence type="ECO:0000256" key="1">
    <source>
        <dbReference type="ARBA" id="ARBA00023172"/>
    </source>
</evidence>
<keyword evidence="4" id="KW-1185">Reference proteome</keyword>
<reference evidence="3 4" key="1">
    <citation type="submission" date="2016-10" db="EMBL/GenBank/DDBJ databases">
        <authorList>
            <person name="Varghese N."/>
            <person name="Submissions S."/>
        </authorList>
    </citation>
    <scope>NUCLEOTIDE SEQUENCE [LARGE SCALE GENOMIC DNA]</scope>
    <source>
        <strain evidence="3 4">DSM 17997</strain>
    </source>
</reference>
<keyword evidence="1" id="KW-0233">DNA recombination</keyword>
<dbReference type="Pfam" id="PF00589">
    <property type="entry name" value="Phage_integrase"/>
    <property type="match status" value="1"/>
</dbReference>
<protein>
    <submittedName>
        <fullName evidence="3">Site-specific recombinase XerD</fullName>
    </submittedName>
</protein>
<dbReference type="InterPro" id="IPR011010">
    <property type="entry name" value="DNA_brk_join_enz"/>
</dbReference>
<dbReference type="InterPro" id="IPR002104">
    <property type="entry name" value="Integrase_catalytic"/>
</dbReference>
<dbReference type="RefSeq" id="WP_019598737.1">
    <property type="nucleotide sequence ID" value="NZ_FNQC01000011.1"/>
</dbReference>
<evidence type="ECO:0000259" key="2">
    <source>
        <dbReference type="Pfam" id="PF00589"/>
    </source>
</evidence>
<dbReference type="EMBL" id="FNQC01000011">
    <property type="protein sequence ID" value="SDZ35199.1"/>
    <property type="molecule type" value="Genomic_DNA"/>
</dbReference>
<comment type="caution">
    <text evidence="3">The sequence shown here is derived from an EMBL/GenBank/DDBJ whole genome shotgun (WGS) entry which is preliminary data.</text>
</comment>
<accession>A0A1H3SDN2</accession>